<dbReference type="Proteomes" id="UP000594263">
    <property type="component" value="Unplaced"/>
</dbReference>
<evidence type="ECO:0000313" key="2">
    <source>
        <dbReference type="EnsemblPlants" id="Kaladp0326s0003.1.v1.1"/>
    </source>
</evidence>
<dbReference type="OMA" id="MILLHIV"/>
<organism evidence="2 3">
    <name type="scientific">Kalanchoe fedtschenkoi</name>
    <name type="common">Lavender scallops</name>
    <name type="synonym">South American air plant</name>
    <dbReference type="NCBI Taxonomy" id="63787"/>
    <lineage>
        <taxon>Eukaryota</taxon>
        <taxon>Viridiplantae</taxon>
        <taxon>Streptophyta</taxon>
        <taxon>Embryophyta</taxon>
        <taxon>Tracheophyta</taxon>
        <taxon>Spermatophyta</taxon>
        <taxon>Magnoliopsida</taxon>
        <taxon>eudicotyledons</taxon>
        <taxon>Gunneridae</taxon>
        <taxon>Pentapetalae</taxon>
        <taxon>Saxifragales</taxon>
        <taxon>Crassulaceae</taxon>
        <taxon>Kalanchoe</taxon>
    </lineage>
</organism>
<dbReference type="EnsemblPlants" id="Kaladp0326s0003.1.v1.1">
    <property type="protein sequence ID" value="Kaladp0326s0003.1.v1.1"/>
    <property type="gene ID" value="Kaladp0326s0003.v1.1"/>
</dbReference>
<dbReference type="Gene3D" id="3.30.1370.110">
    <property type="match status" value="1"/>
</dbReference>
<keyword evidence="3" id="KW-1185">Reference proteome</keyword>
<sequence>MILLHIVIKARPSYSLVDKSPANELDTEVLLHSMRMKPVHVESVYNQSLTRRQERMIDVQDLHVTDAIHVLNHELSTIRSAARASDQTLPVCICVGPDSQSFTPAKLPAAIRRYLLEEERLDYSELQPGLLRVLIC</sequence>
<reference evidence="2" key="1">
    <citation type="submission" date="2021-01" db="UniProtKB">
        <authorList>
            <consortium name="EnsemblPlants"/>
        </authorList>
    </citation>
    <scope>IDENTIFICATION</scope>
</reference>
<dbReference type="Gramene" id="Kaladp0326s0003.1.v1.1">
    <property type="protein sequence ID" value="Kaladp0326s0003.1.v1.1"/>
    <property type="gene ID" value="Kaladp0326s0003.v1.1"/>
</dbReference>
<dbReference type="InterPro" id="IPR002625">
    <property type="entry name" value="Smr_dom"/>
</dbReference>
<dbReference type="PANTHER" id="PTHR46651">
    <property type="entry name" value="POLYADENYLATE-BINDING PROTEIN-INTERACTING PROTEIN 7"/>
    <property type="match status" value="1"/>
</dbReference>
<evidence type="ECO:0000313" key="3">
    <source>
        <dbReference type="Proteomes" id="UP000594263"/>
    </source>
</evidence>
<dbReference type="InterPro" id="IPR053242">
    <property type="entry name" value="PAM2-like_domain"/>
</dbReference>
<dbReference type="SUPFAM" id="SSF160443">
    <property type="entry name" value="SMR domain-like"/>
    <property type="match status" value="1"/>
</dbReference>
<accession>A0A7N0VAK2</accession>
<dbReference type="AlphaFoldDB" id="A0A7N0VAK2"/>
<proteinExistence type="predicted"/>
<protein>
    <recommendedName>
        <fullName evidence="1">Smr domain-containing protein</fullName>
    </recommendedName>
</protein>
<dbReference type="InterPro" id="IPR036063">
    <property type="entry name" value="Smr_dom_sf"/>
</dbReference>
<dbReference type="PROSITE" id="PS50828">
    <property type="entry name" value="SMR"/>
    <property type="match status" value="1"/>
</dbReference>
<dbReference type="PANTHER" id="PTHR46651:SF1">
    <property type="entry name" value="SMALL MUTS RELATED FAMILY PROTEIN"/>
    <property type="match status" value="1"/>
</dbReference>
<name>A0A7N0VAK2_KALFE</name>
<feature type="domain" description="Smr" evidence="1">
    <location>
        <begin position="57"/>
        <end position="136"/>
    </location>
</feature>
<evidence type="ECO:0000259" key="1">
    <source>
        <dbReference type="PROSITE" id="PS50828"/>
    </source>
</evidence>